<proteinExistence type="predicted"/>
<name>A0A8K0UTB9_9AGAR</name>
<sequence>MQFKIALLASAFIATLQAAHGSPIADAVVAREAEANPQIQVGPPRWRREAEADPQIQVGPPRWRREAEPEADPQIQVGPPRW</sequence>
<dbReference type="Proteomes" id="UP000813824">
    <property type="component" value="Unassembled WGS sequence"/>
</dbReference>
<evidence type="ECO:0000313" key="3">
    <source>
        <dbReference type="EMBL" id="KAH8103437.1"/>
    </source>
</evidence>
<comment type="caution">
    <text evidence="3">The sequence shown here is derived from an EMBL/GenBank/DDBJ whole genome shotgun (WGS) entry which is preliminary data.</text>
</comment>
<evidence type="ECO:0000256" key="2">
    <source>
        <dbReference type="SAM" id="SignalP"/>
    </source>
</evidence>
<feature type="chain" id="PRO_5035466144" evidence="2">
    <location>
        <begin position="22"/>
        <end position="82"/>
    </location>
</feature>
<accession>A0A8K0UTB9</accession>
<protein>
    <submittedName>
        <fullName evidence="3">Uncharacterized protein</fullName>
    </submittedName>
</protein>
<gene>
    <name evidence="3" type="ORF">BXZ70DRAFT_1005857</name>
</gene>
<reference evidence="3" key="1">
    <citation type="journal article" date="2021" name="New Phytol.">
        <title>Evolutionary innovations through gain and loss of genes in the ectomycorrhizal Boletales.</title>
        <authorList>
            <person name="Wu G."/>
            <person name="Miyauchi S."/>
            <person name="Morin E."/>
            <person name="Kuo A."/>
            <person name="Drula E."/>
            <person name="Varga T."/>
            <person name="Kohler A."/>
            <person name="Feng B."/>
            <person name="Cao Y."/>
            <person name="Lipzen A."/>
            <person name="Daum C."/>
            <person name="Hundley H."/>
            <person name="Pangilinan J."/>
            <person name="Johnson J."/>
            <person name="Barry K."/>
            <person name="LaButti K."/>
            <person name="Ng V."/>
            <person name="Ahrendt S."/>
            <person name="Min B."/>
            <person name="Choi I.G."/>
            <person name="Park H."/>
            <person name="Plett J.M."/>
            <person name="Magnuson J."/>
            <person name="Spatafora J.W."/>
            <person name="Nagy L.G."/>
            <person name="Henrissat B."/>
            <person name="Grigoriev I.V."/>
            <person name="Yang Z.L."/>
            <person name="Xu J."/>
            <person name="Martin F.M."/>
        </authorList>
    </citation>
    <scope>NUCLEOTIDE SEQUENCE</scope>
    <source>
        <strain evidence="3">KKN 215</strain>
    </source>
</reference>
<keyword evidence="2" id="KW-0732">Signal</keyword>
<feature type="region of interest" description="Disordered" evidence="1">
    <location>
        <begin position="45"/>
        <end position="82"/>
    </location>
</feature>
<dbReference type="AlphaFoldDB" id="A0A8K0UTB9"/>
<evidence type="ECO:0000256" key="1">
    <source>
        <dbReference type="SAM" id="MobiDB-lite"/>
    </source>
</evidence>
<dbReference type="EMBL" id="JAEVFJ010000007">
    <property type="protein sequence ID" value="KAH8103437.1"/>
    <property type="molecule type" value="Genomic_DNA"/>
</dbReference>
<feature type="signal peptide" evidence="2">
    <location>
        <begin position="1"/>
        <end position="21"/>
    </location>
</feature>
<organism evidence="3 4">
    <name type="scientific">Cristinia sonorae</name>
    <dbReference type="NCBI Taxonomy" id="1940300"/>
    <lineage>
        <taxon>Eukaryota</taxon>
        <taxon>Fungi</taxon>
        <taxon>Dikarya</taxon>
        <taxon>Basidiomycota</taxon>
        <taxon>Agaricomycotina</taxon>
        <taxon>Agaricomycetes</taxon>
        <taxon>Agaricomycetidae</taxon>
        <taxon>Agaricales</taxon>
        <taxon>Pleurotineae</taxon>
        <taxon>Stephanosporaceae</taxon>
        <taxon>Cristinia</taxon>
    </lineage>
</organism>
<keyword evidence="4" id="KW-1185">Reference proteome</keyword>
<evidence type="ECO:0000313" key="4">
    <source>
        <dbReference type="Proteomes" id="UP000813824"/>
    </source>
</evidence>